<dbReference type="PANTHER" id="PTHR21522">
    <property type="entry name" value="PROTON CHANNEL OTOP"/>
    <property type="match status" value="1"/>
</dbReference>
<evidence type="ECO:0008006" key="14">
    <source>
        <dbReference type="Google" id="ProtNLM"/>
    </source>
</evidence>
<evidence type="ECO:0000313" key="12">
    <source>
        <dbReference type="EMBL" id="KAG9338529.1"/>
    </source>
</evidence>
<evidence type="ECO:0000313" key="13">
    <source>
        <dbReference type="Proteomes" id="UP000824540"/>
    </source>
</evidence>
<keyword evidence="3" id="KW-0813">Transport</keyword>
<comment type="similarity">
    <text evidence="2">Belongs to the otopetrin family.</text>
</comment>
<evidence type="ECO:0000256" key="11">
    <source>
        <dbReference type="SAM" id="Phobius"/>
    </source>
</evidence>
<dbReference type="AlphaFoldDB" id="A0A8T2NE25"/>
<keyword evidence="6" id="KW-0375">Hydrogen ion transport</keyword>
<dbReference type="OrthoDB" id="6429739at2759"/>
<dbReference type="PANTHER" id="PTHR21522:SF19">
    <property type="entry name" value="PROTON CHANNEL OTOP1"/>
    <property type="match status" value="1"/>
</dbReference>
<keyword evidence="10" id="KW-0407">Ion channel</keyword>
<dbReference type="EMBL" id="JAFBMS010000065">
    <property type="protein sequence ID" value="KAG9338529.1"/>
    <property type="molecule type" value="Genomic_DNA"/>
</dbReference>
<evidence type="ECO:0000256" key="5">
    <source>
        <dbReference type="ARBA" id="ARBA00022692"/>
    </source>
</evidence>
<feature type="transmembrane region" description="Helical" evidence="11">
    <location>
        <begin position="522"/>
        <end position="541"/>
    </location>
</feature>
<feature type="non-terminal residue" evidence="12">
    <location>
        <position position="1"/>
    </location>
</feature>
<accession>A0A8T2NE25</accession>
<keyword evidence="4" id="KW-1003">Cell membrane</keyword>
<protein>
    <recommendedName>
        <fullName evidence="14">Otopetrin 1</fullName>
    </recommendedName>
</protein>
<comment type="caution">
    <text evidence="12">The sequence shown here is derived from an EMBL/GenBank/DDBJ whole genome shotgun (WGS) entry which is preliminary data.</text>
</comment>
<evidence type="ECO:0000256" key="10">
    <source>
        <dbReference type="ARBA" id="ARBA00023303"/>
    </source>
</evidence>
<evidence type="ECO:0000256" key="8">
    <source>
        <dbReference type="ARBA" id="ARBA00023065"/>
    </source>
</evidence>
<dbReference type="Pfam" id="PF03189">
    <property type="entry name" value="Otopetrin"/>
    <property type="match status" value="3"/>
</dbReference>
<feature type="transmembrane region" description="Helical" evidence="11">
    <location>
        <begin position="60"/>
        <end position="80"/>
    </location>
</feature>
<organism evidence="12 13">
    <name type="scientific">Albula glossodonta</name>
    <name type="common">roundjaw bonefish</name>
    <dbReference type="NCBI Taxonomy" id="121402"/>
    <lineage>
        <taxon>Eukaryota</taxon>
        <taxon>Metazoa</taxon>
        <taxon>Chordata</taxon>
        <taxon>Craniata</taxon>
        <taxon>Vertebrata</taxon>
        <taxon>Euteleostomi</taxon>
        <taxon>Actinopterygii</taxon>
        <taxon>Neopterygii</taxon>
        <taxon>Teleostei</taxon>
        <taxon>Albuliformes</taxon>
        <taxon>Albulidae</taxon>
        <taxon>Albula</taxon>
    </lineage>
</organism>
<evidence type="ECO:0000256" key="1">
    <source>
        <dbReference type="ARBA" id="ARBA00004651"/>
    </source>
</evidence>
<feature type="transmembrane region" description="Helical" evidence="11">
    <location>
        <begin position="561"/>
        <end position="578"/>
    </location>
</feature>
<evidence type="ECO:0000256" key="3">
    <source>
        <dbReference type="ARBA" id="ARBA00022448"/>
    </source>
</evidence>
<dbReference type="Proteomes" id="UP000824540">
    <property type="component" value="Unassembled WGS sequence"/>
</dbReference>
<evidence type="ECO:0000256" key="4">
    <source>
        <dbReference type="ARBA" id="ARBA00022475"/>
    </source>
</evidence>
<feature type="transmembrane region" description="Helical" evidence="11">
    <location>
        <begin position="159"/>
        <end position="180"/>
    </location>
</feature>
<evidence type="ECO:0000256" key="7">
    <source>
        <dbReference type="ARBA" id="ARBA00022989"/>
    </source>
</evidence>
<feature type="transmembrane region" description="Helical" evidence="11">
    <location>
        <begin position="260"/>
        <end position="281"/>
    </location>
</feature>
<reference evidence="12" key="1">
    <citation type="thesis" date="2021" institute="BYU ScholarsArchive" country="Provo, UT, USA">
        <title>Applications of and Algorithms for Genome Assembly and Genomic Analyses with an Emphasis on Marine Teleosts.</title>
        <authorList>
            <person name="Pickett B.D."/>
        </authorList>
    </citation>
    <scope>NUCLEOTIDE SEQUENCE</scope>
    <source>
        <strain evidence="12">HI-2016</strain>
    </source>
</reference>
<feature type="transmembrane region" description="Helical" evidence="11">
    <location>
        <begin position="86"/>
        <end position="107"/>
    </location>
</feature>
<evidence type="ECO:0000256" key="2">
    <source>
        <dbReference type="ARBA" id="ARBA00006513"/>
    </source>
</evidence>
<feature type="transmembrane region" description="Helical" evidence="11">
    <location>
        <begin position="341"/>
        <end position="363"/>
    </location>
</feature>
<name>A0A8T2NE25_9TELE</name>
<keyword evidence="13" id="KW-1185">Reference proteome</keyword>
<feature type="transmembrane region" description="Helical" evidence="11">
    <location>
        <begin position="384"/>
        <end position="405"/>
    </location>
</feature>
<dbReference type="InterPro" id="IPR004878">
    <property type="entry name" value="Otopetrin"/>
</dbReference>
<proteinExistence type="inferred from homology"/>
<gene>
    <name evidence="12" type="ORF">JZ751_025585</name>
</gene>
<keyword evidence="9 11" id="KW-0472">Membrane</keyword>
<keyword evidence="7 11" id="KW-1133">Transmembrane helix</keyword>
<dbReference type="GO" id="GO:0005886">
    <property type="term" value="C:plasma membrane"/>
    <property type="evidence" value="ECO:0007669"/>
    <property type="project" value="UniProtKB-SubCell"/>
</dbReference>
<keyword evidence="8" id="KW-0406">Ion transport</keyword>
<sequence length="592" mass="66637">MDISAIVERGGFDLMCVNTYRRSPTSYNVSERDRTNSDGRTVRPGEEFPKKTAEIVSGQYGINVLLVGVALMLAVGYHGPSVKEKHLLSFITALMLVQLLWMLWYVIRKDRRKAAPAEKDAHVGTSSIRGVITVLALLSLIMDAFRIGHYIGYRKCMSAVLVVYPVVHALHTISQVHFLWFHIKDVIKTYEVFERFGVIHAVFTNLLLWCNGAMTESEHFLNDHKKRLSELGYLNLTIVYHKPYCNCTTRACSIFSSSLYYLYPFNIEYHIFVSAMLFVMWKNIGRTVSHHKKPCVTRSRGLSFGPAFGLVALASTIGVLAVYTVHVEDTLQTRDSAISMFYYHGIGMLGCMGLAGALALLIYRSDSQPLDHSKNPSRQLDQDLLLGASVGTWLMCWCSVVAAGAADSTPKYRWANLAYSLLLFLEKSIQNLFIIESLYRMHDASETDRVEPGGGVLSVSASLASPFKGVINQAYENQDRVCISLDRDQEDKRQVCICPTKQPVLPLPVAASRAENVGWRRLVVRNIIVFLILCNVSLWLLPAFGCRPQYDNGLEQQLFGFTVWTMVLNFAMPLSLFYRMHAVAALLEVFQH</sequence>
<feature type="transmembrane region" description="Helical" evidence="11">
    <location>
        <begin position="128"/>
        <end position="147"/>
    </location>
</feature>
<dbReference type="GO" id="GO:0042472">
    <property type="term" value="P:inner ear morphogenesis"/>
    <property type="evidence" value="ECO:0007669"/>
    <property type="project" value="TreeGrafter"/>
</dbReference>
<feature type="transmembrane region" description="Helical" evidence="11">
    <location>
        <begin position="302"/>
        <end position="321"/>
    </location>
</feature>
<evidence type="ECO:0000256" key="6">
    <source>
        <dbReference type="ARBA" id="ARBA00022781"/>
    </source>
</evidence>
<evidence type="ECO:0000256" key="9">
    <source>
        <dbReference type="ARBA" id="ARBA00023136"/>
    </source>
</evidence>
<dbReference type="GO" id="GO:0015252">
    <property type="term" value="F:proton channel activity"/>
    <property type="evidence" value="ECO:0007669"/>
    <property type="project" value="InterPro"/>
</dbReference>
<comment type="subcellular location">
    <subcellularLocation>
        <location evidence="1">Cell membrane</location>
        <topology evidence="1">Multi-pass membrane protein</topology>
    </subcellularLocation>
</comment>
<keyword evidence="5 11" id="KW-0812">Transmembrane</keyword>